<dbReference type="EMBL" id="CP129113">
    <property type="protein sequence ID" value="WLV24222.1"/>
    <property type="molecule type" value="Genomic_DNA"/>
</dbReference>
<evidence type="ECO:0000313" key="2">
    <source>
        <dbReference type="Proteomes" id="UP001180087"/>
    </source>
</evidence>
<gene>
    <name evidence="1" type="ORF">QR721_11330</name>
</gene>
<name>A0ABY9KU06_9BACI</name>
<reference evidence="1" key="1">
    <citation type="submission" date="2023-06" db="EMBL/GenBank/DDBJ databases">
        <title>A Treasure from Seagulls: Isolation and Description of Aciduricobacillus qingdaonensis gen. nov., sp. nov., a Rare Obligately Uric Acid-utilizing Member in the Family Bacillaceae.</title>
        <authorList>
            <person name="Liu W."/>
            <person name="Wang B."/>
        </authorList>
    </citation>
    <scope>NUCLEOTIDE SEQUENCE</scope>
    <source>
        <strain evidence="1">44XB</strain>
    </source>
</reference>
<organism evidence="1 2">
    <name type="scientific">Aciduricibacillus chroicocephali</name>
    <dbReference type="NCBI Taxonomy" id="3054939"/>
    <lineage>
        <taxon>Bacteria</taxon>
        <taxon>Bacillati</taxon>
        <taxon>Bacillota</taxon>
        <taxon>Bacilli</taxon>
        <taxon>Bacillales</taxon>
        <taxon>Bacillaceae</taxon>
        <taxon>Aciduricibacillus</taxon>
    </lineage>
</organism>
<dbReference type="Proteomes" id="UP001180087">
    <property type="component" value="Chromosome"/>
</dbReference>
<evidence type="ECO:0000313" key="1">
    <source>
        <dbReference type="EMBL" id="WLV24222.1"/>
    </source>
</evidence>
<evidence type="ECO:0008006" key="3">
    <source>
        <dbReference type="Google" id="ProtNLM"/>
    </source>
</evidence>
<dbReference type="RefSeq" id="WP_348027025.1">
    <property type="nucleotide sequence ID" value="NZ_CP129113.1"/>
</dbReference>
<keyword evidence="2" id="KW-1185">Reference proteome</keyword>
<proteinExistence type="predicted"/>
<accession>A0ABY9KU06</accession>
<sequence length="133" mass="15367">MELIQANEAIFEELQSFVTKNRSIDVRTLANEGYVIRIPGKIIGCFVLEKQSFEDRWLKQLFIEREEAARLPYILEAILLLAREQQTRQVHVHSHQPALDILLEALQFSPQESPASSGQTGEKIGNWWIYQVC</sequence>
<protein>
    <recommendedName>
        <fullName evidence="3">N-acetyltransferase domain-containing protein</fullName>
    </recommendedName>
</protein>